<protein>
    <submittedName>
        <fullName evidence="4">Carbon-nitrogen hydrolase family protein</fullName>
    </submittedName>
</protein>
<dbReference type="SUPFAM" id="SSF56317">
    <property type="entry name" value="Carbon-nitrogen hydrolase"/>
    <property type="match status" value="1"/>
</dbReference>
<dbReference type="InterPro" id="IPR044083">
    <property type="entry name" value="RamA-like"/>
</dbReference>
<gene>
    <name evidence="4" type="ORF">JF539_09195</name>
</gene>
<dbReference type="InterPro" id="IPR036526">
    <property type="entry name" value="C-N_Hydrolase_sf"/>
</dbReference>
<dbReference type="AlphaFoldDB" id="A0A939IZX5"/>
<name>A0A939IZX5_9HYPH</name>
<dbReference type="Proteomes" id="UP000664096">
    <property type="component" value="Unassembled WGS sequence"/>
</dbReference>
<dbReference type="GO" id="GO:0016811">
    <property type="term" value="F:hydrolase activity, acting on carbon-nitrogen (but not peptide) bonds, in linear amides"/>
    <property type="evidence" value="ECO:0007669"/>
    <property type="project" value="UniProtKB-ARBA"/>
</dbReference>
<evidence type="ECO:0000259" key="3">
    <source>
        <dbReference type="PROSITE" id="PS50263"/>
    </source>
</evidence>
<dbReference type="PANTHER" id="PTHR43674:SF2">
    <property type="entry name" value="BETA-UREIDOPROPIONASE"/>
    <property type="match status" value="1"/>
</dbReference>
<dbReference type="PROSITE" id="PS01227">
    <property type="entry name" value="UPF0012"/>
    <property type="match status" value="1"/>
</dbReference>
<evidence type="ECO:0000313" key="4">
    <source>
        <dbReference type="EMBL" id="MBN9670511.1"/>
    </source>
</evidence>
<dbReference type="PROSITE" id="PS50263">
    <property type="entry name" value="CN_HYDROLASE"/>
    <property type="match status" value="1"/>
</dbReference>
<evidence type="ECO:0000256" key="1">
    <source>
        <dbReference type="ARBA" id="ARBA00010613"/>
    </source>
</evidence>
<dbReference type="PANTHER" id="PTHR43674">
    <property type="entry name" value="NITRILASE C965.09-RELATED"/>
    <property type="match status" value="1"/>
</dbReference>
<dbReference type="InterPro" id="IPR050345">
    <property type="entry name" value="Aliph_Amidase/BUP"/>
</dbReference>
<dbReference type="RefSeq" id="WP_207139991.1">
    <property type="nucleotide sequence ID" value="NZ_JAEKJZ010000001.1"/>
</dbReference>
<proteinExistence type="inferred from homology"/>
<dbReference type="InterPro" id="IPR003010">
    <property type="entry name" value="C-N_Hydrolase"/>
</dbReference>
<evidence type="ECO:0000256" key="2">
    <source>
        <dbReference type="ARBA" id="ARBA00022801"/>
    </source>
</evidence>
<comment type="similarity">
    <text evidence="1">Belongs to the carbon-nitrogen hydrolase superfamily. NIT1/NIT2 family.</text>
</comment>
<comment type="caution">
    <text evidence="4">The sequence shown here is derived from an EMBL/GenBank/DDBJ whole genome shotgun (WGS) entry which is preliminary data.</text>
</comment>
<sequence length="258" mass="27886">MKLALYQGPAIGGDIEAGFARLETQLSAAARAGAAMAVFPELFLPGYNRPDLHRNLAQPLGGVWSERLARLARQTGCGLTVGWAERDEDNVYNAASAFSETGELLGHYRKIQLFGPMEKASFVAGENYTVFDFQGRKTALLICYDIEFPQHSRALADEGVSLVLVPTANPQRFDHVSRVFVPSRAAEAGLTIAYANYCGSENGLAFCGQSLIAGPDAQVLASAGRGETLLVADLTPITDIAPDLLSLQREDYREGKFR</sequence>
<accession>A0A939IZX5</accession>
<organism evidence="4 5">
    <name type="scientific">Roseibium aggregatum</name>
    <dbReference type="NCBI Taxonomy" id="187304"/>
    <lineage>
        <taxon>Bacteria</taxon>
        <taxon>Pseudomonadati</taxon>
        <taxon>Pseudomonadota</taxon>
        <taxon>Alphaproteobacteria</taxon>
        <taxon>Hyphomicrobiales</taxon>
        <taxon>Stappiaceae</taxon>
        <taxon>Roseibium</taxon>
    </lineage>
</organism>
<feature type="domain" description="CN hydrolase" evidence="3">
    <location>
        <begin position="1"/>
        <end position="236"/>
    </location>
</feature>
<dbReference type="InterPro" id="IPR001110">
    <property type="entry name" value="UPF0012_CS"/>
</dbReference>
<keyword evidence="2 4" id="KW-0378">Hydrolase</keyword>
<evidence type="ECO:0000313" key="5">
    <source>
        <dbReference type="Proteomes" id="UP000664096"/>
    </source>
</evidence>
<dbReference type="CDD" id="cd07576">
    <property type="entry name" value="R-amidase_like"/>
    <property type="match status" value="1"/>
</dbReference>
<dbReference type="Gene3D" id="3.60.110.10">
    <property type="entry name" value="Carbon-nitrogen hydrolase"/>
    <property type="match status" value="1"/>
</dbReference>
<reference evidence="4" key="1">
    <citation type="submission" date="2020-12" db="EMBL/GenBank/DDBJ databases">
        <title>Oil enriched cultivation method for isolating marine PHA-producing bacteria.</title>
        <authorList>
            <person name="Zheng W."/>
            <person name="Yu S."/>
            <person name="Huang Y."/>
        </authorList>
    </citation>
    <scope>NUCLEOTIDE SEQUENCE</scope>
    <source>
        <strain evidence="4">SY-2-12</strain>
    </source>
</reference>
<dbReference type="EMBL" id="JAEKJZ010000001">
    <property type="protein sequence ID" value="MBN9670511.1"/>
    <property type="molecule type" value="Genomic_DNA"/>
</dbReference>
<dbReference type="Pfam" id="PF00795">
    <property type="entry name" value="CN_hydrolase"/>
    <property type="match status" value="1"/>
</dbReference>